<dbReference type="GO" id="GO:0016747">
    <property type="term" value="F:acyltransferase activity, transferring groups other than amino-acyl groups"/>
    <property type="evidence" value="ECO:0007669"/>
    <property type="project" value="InterPro"/>
</dbReference>
<feature type="domain" description="N-acetyltransferase" evidence="1">
    <location>
        <begin position="4"/>
        <end position="183"/>
    </location>
</feature>
<dbReference type="SUPFAM" id="SSF55729">
    <property type="entry name" value="Acyl-CoA N-acyltransferases (Nat)"/>
    <property type="match status" value="1"/>
</dbReference>
<dbReference type="CDD" id="cd04301">
    <property type="entry name" value="NAT_SF"/>
    <property type="match status" value="1"/>
</dbReference>
<dbReference type="RefSeq" id="WP_206981439.1">
    <property type="nucleotide sequence ID" value="NZ_JAFLQZ010000002.1"/>
</dbReference>
<comment type="caution">
    <text evidence="2">The sequence shown here is derived from an EMBL/GenBank/DDBJ whole genome shotgun (WGS) entry which is preliminary data.</text>
</comment>
<dbReference type="Gene3D" id="3.40.630.30">
    <property type="match status" value="1"/>
</dbReference>
<gene>
    <name evidence="2" type="ORF">J0X19_03905</name>
</gene>
<keyword evidence="3" id="KW-1185">Reference proteome</keyword>
<sequence length="192" mass="22150">MLSINLTPFPELHTERLLLREINEQDAPALLLQRSDAHIIRYLDREPDTTLTQTLALIDLVKRNTADNTGITWGIVRQDAPEELLGTIGLWRIIPEHHRAEIGYGLHSDYWQQGIMSEAMAKVLTFGFETLKLHSVEANVNPHNQASRRLLEKHGFVQEAYFRQNYFFRGQFLDSVIYSLLTPEAQQRQTQG</sequence>
<dbReference type="InterPro" id="IPR016181">
    <property type="entry name" value="Acyl_CoA_acyltransferase"/>
</dbReference>
<dbReference type="PROSITE" id="PS51186">
    <property type="entry name" value="GNAT"/>
    <property type="match status" value="1"/>
</dbReference>
<dbReference type="InterPro" id="IPR051531">
    <property type="entry name" value="N-acetyltransferase"/>
</dbReference>
<evidence type="ECO:0000259" key="1">
    <source>
        <dbReference type="PROSITE" id="PS51186"/>
    </source>
</evidence>
<evidence type="ECO:0000313" key="3">
    <source>
        <dbReference type="Proteomes" id="UP000664144"/>
    </source>
</evidence>
<dbReference type="Pfam" id="PF13302">
    <property type="entry name" value="Acetyltransf_3"/>
    <property type="match status" value="1"/>
</dbReference>
<dbReference type="AlphaFoldDB" id="A0A939EUT9"/>
<evidence type="ECO:0000313" key="2">
    <source>
        <dbReference type="EMBL" id="MBO0357080.1"/>
    </source>
</evidence>
<dbReference type="PANTHER" id="PTHR43792:SF1">
    <property type="entry name" value="N-ACETYLTRANSFERASE DOMAIN-CONTAINING PROTEIN"/>
    <property type="match status" value="1"/>
</dbReference>
<accession>A0A939EUT9</accession>
<dbReference type="PANTHER" id="PTHR43792">
    <property type="entry name" value="GNAT FAMILY, PUTATIVE (AFU_ORTHOLOGUE AFUA_3G00765)-RELATED-RELATED"/>
    <property type="match status" value="1"/>
</dbReference>
<dbReference type="InterPro" id="IPR000182">
    <property type="entry name" value="GNAT_dom"/>
</dbReference>
<dbReference type="Proteomes" id="UP000664144">
    <property type="component" value="Unassembled WGS sequence"/>
</dbReference>
<name>A0A939EUT9_9BACT</name>
<dbReference type="EMBL" id="JAFLQZ010000002">
    <property type="protein sequence ID" value="MBO0357080.1"/>
    <property type="molecule type" value="Genomic_DNA"/>
</dbReference>
<proteinExistence type="predicted"/>
<protein>
    <submittedName>
        <fullName evidence="2">GNAT family N-acetyltransferase</fullName>
    </submittedName>
</protein>
<reference evidence="2" key="1">
    <citation type="submission" date="2021-03" db="EMBL/GenBank/DDBJ databases">
        <authorList>
            <person name="Kim M.K."/>
        </authorList>
    </citation>
    <scope>NUCLEOTIDE SEQUENCE</scope>
    <source>
        <strain evidence="2">BT186</strain>
    </source>
</reference>
<organism evidence="2 3">
    <name type="scientific">Hymenobacter telluris</name>
    <dbReference type="NCBI Taxonomy" id="2816474"/>
    <lineage>
        <taxon>Bacteria</taxon>
        <taxon>Pseudomonadati</taxon>
        <taxon>Bacteroidota</taxon>
        <taxon>Cytophagia</taxon>
        <taxon>Cytophagales</taxon>
        <taxon>Hymenobacteraceae</taxon>
        <taxon>Hymenobacter</taxon>
    </lineage>
</organism>